<keyword evidence="2" id="KW-1185">Reference proteome</keyword>
<reference evidence="2" key="1">
    <citation type="journal article" date="2019" name="Int. J. Syst. Evol. Microbiol.">
        <title>The Global Catalogue of Microorganisms (GCM) 10K type strain sequencing project: providing services to taxonomists for standard genome sequencing and annotation.</title>
        <authorList>
            <consortium name="The Broad Institute Genomics Platform"/>
            <consortium name="The Broad Institute Genome Sequencing Center for Infectious Disease"/>
            <person name="Wu L."/>
            <person name="Ma J."/>
        </authorList>
    </citation>
    <scope>NUCLEOTIDE SEQUENCE [LARGE SCALE GENOMIC DNA]</scope>
    <source>
        <strain evidence="2">KCTC 52366</strain>
    </source>
</reference>
<comment type="caution">
    <text evidence="1">The sequence shown here is derived from an EMBL/GenBank/DDBJ whole genome shotgun (WGS) entry which is preliminary data.</text>
</comment>
<evidence type="ECO:0000313" key="1">
    <source>
        <dbReference type="EMBL" id="MFC3143976.1"/>
    </source>
</evidence>
<organism evidence="1 2">
    <name type="scientific">Psychromarinibacter halotolerans</name>
    <dbReference type="NCBI Taxonomy" id="1775175"/>
    <lineage>
        <taxon>Bacteria</taxon>
        <taxon>Pseudomonadati</taxon>
        <taxon>Pseudomonadota</taxon>
        <taxon>Alphaproteobacteria</taxon>
        <taxon>Rhodobacterales</taxon>
        <taxon>Paracoccaceae</taxon>
        <taxon>Psychromarinibacter</taxon>
    </lineage>
</organism>
<protein>
    <submittedName>
        <fullName evidence="1">Uncharacterized protein</fullName>
    </submittedName>
</protein>
<dbReference type="RefSeq" id="WP_275631244.1">
    <property type="nucleotide sequence ID" value="NZ_JARGYD010000001.1"/>
</dbReference>
<dbReference type="EMBL" id="JBHRTB010000010">
    <property type="protein sequence ID" value="MFC3143976.1"/>
    <property type="molecule type" value="Genomic_DNA"/>
</dbReference>
<proteinExistence type="predicted"/>
<gene>
    <name evidence="1" type="ORF">ACFOGP_14745</name>
</gene>
<dbReference type="Proteomes" id="UP001595632">
    <property type="component" value="Unassembled WGS sequence"/>
</dbReference>
<sequence length="175" mass="19650">MSLLLSLRSHVLPDPKALAQKLTLLSDIAFASVTERTMAISPDIMERLLDGLSRFLIDVAEAAREVAPIRTPEVAAYELQCSEAAIVTARDAIRLRDRDMARDPLRQVTDRLGIPLDETDPDWQRLAYRASRIILNAKEENFRRDHGAYSTSTAVFSRALTSEVAARSISQLWWS</sequence>
<evidence type="ECO:0000313" key="2">
    <source>
        <dbReference type="Proteomes" id="UP001595632"/>
    </source>
</evidence>
<accession>A0ABV7GUD7</accession>
<name>A0ABV7GUD7_9RHOB</name>